<comment type="caution">
    <text evidence="1">The sequence shown here is derived from an EMBL/GenBank/DDBJ whole genome shotgun (WGS) entry which is preliminary data.</text>
</comment>
<gene>
    <name evidence="1" type="ORF">GCM10023350_42410</name>
</gene>
<accession>A0ABP8ZC27</accession>
<protein>
    <recommendedName>
        <fullName evidence="3">DUF2442 domain-containing protein</fullName>
    </recommendedName>
</protein>
<name>A0ABP8ZC27_9ACTN</name>
<keyword evidence="2" id="KW-1185">Reference proteome</keyword>
<evidence type="ECO:0008006" key="3">
    <source>
        <dbReference type="Google" id="ProtNLM"/>
    </source>
</evidence>
<organism evidence="1 2">
    <name type="scientific">Nocardioides endophyticus</name>
    <dbReference type="NCBI Taxonomy" id="1353775"/>
    <lineage>
        <taxon>Bacteria</taxon>
        <taxon>Bacillati</taxon>
        <taxon>Actinomycetota</taxon>
        <taxon>Actinomycetes</taxon>
        <taxon>Propionibacteriales</taxon>
        <taxon>Nocardioidaceae</taxon>
        <taxon>Nocardioides</taxon>
    </lineage>
</organism>
<evidence type="ECO:0000313" key="1">
    <source>
        <dbReference type="EMBL" id="GAA4752639.1"/>
    </source>
</evidence>
<proteinExistence type="predicted"/>
<reference evidence="2" key="1">
    <citation type="journal article" date="2019" name="Int. J. Syst. Evol. Microbiol.">
        <title>The Global Catalogue of Microorganisms (GCM) 10K type strain sequencing project: providing services to taxonomists for standard genome sequencing and annotation.</title>
        <authorList>
            <consortium name="The Broad Institute Genomics Platform"/>
            <consortium name="The Broad Institute Genome Sequencing Center for Infectious Disease"/>
            <person name="Wu L."/>
            <person name="Ma J."/>
        </authorList>
    </citation>
    <scope>NUCLEOTIDE SEQUENCE [LARGE SCALE GENOMIC DNA]</scope>
    <source>
        <strain evidence="2">JCM 18532</strain>
    </source>
</reference>
<dbReference type="RefSeq" id="WP_345529026.1">
    <property type="nucleotide sequence ID" value="NZ_BAABKN010000027.1"/>
</dbReference>
<dbReference type="EMBL" id="BAABKN010000027">
    <property type="protein sequence ID" value="GAA4752639.1"/>
    <property type="molecule type" value="Genomic_DNA"/>
</dbReference>
<evidence type="ECO:0000313" key="2">
    <source>
        <dbReference type="Proteomes" id="UP001499882"/>
    </source>
</evidence>
<dbReference type="Proteomes" id="UP001499882">
    <property type="component" value="Unassembled WGS sequence"/>
</dbReference>
<sequence length="101" mass="10782">MLVRVTVDSVEVLEPEVLTALSVRAEIAEVDAFVALSQDGLGIRFEPGLVWLDVAGLARRAAVDQDAGWPERYAAMIGYAASQGWTADGDSIVRAHLEVAS</sequence>